<name>A0AAU7P1G1_9GAMM</name>
<dbReference type="Proteomes" id="UP001225378">
    <property type="component" value="Plasmid unnamed2"/>
</dbReference>
<geneLocation type="plasmid" evidence="2 3">
    <name>unnamed2</name>
</geneLocation>
<evidence type="ECO:0000259" key="1">
    <source>
        <dbReference type="Pfam" id="PF19502"/>
    </source>
</evidence>
<dbReference type="RefSeq" id="WP_305906288.1">
    <property type="nucleotide sequence ID" value="NZ_CP157744.1"/>
</dbReference>
<accession>A0AAU7P1G1</accession>
<proteinExistence type="predicted"/>
<sequence>MKLHTETSFAKAIQEIFTRISEMIPDEFNKSVHAIVAGGAAVHFYTGARTSHDLDAEFTHRIILPQDLVVIYQDEQDQQEKELVFDVNYTPVLGLIHEDYIQDAVYVYSPGENKKLKIYVLSPVDLAVSKLSRYSDNDKADIEALAKEKLFTAEELKQRAEHALTGYIGATNMVLMNIQDAVKRVGEIQEDLDEGNDSIPR</sequence>
<dbReference type="EMBL" id="CP157744">
    <property type="protein sequence ID" value="XBS22751.1"/>
    <property type="molecule type" value="Genomic_DNA"/>
</dbReference>
<feature type="domain" description="DUF6036" evidence="1">
    <location>
        <begin position="13"/>
        <end position="161"/>
    </location>
</feature>
<evidence type="ECO:0000313" key="3">
    <source>
        <dbReference type="Proteomes" id="UP001225378"/>
    </source>
</evidence>
<dbReference type="KEGG" id="mech:Q9L42_020800"/>
<dbReference type="Pfam" id="PF19502">
    <property type="entry name" value="DUF6036"/>
    <property type="match status" value="1"/>
</dbReference>
<organism evidence="2 3">
    <name type="scientific">Methylomarinum roseum</name>
    <dbReference type="NCBI Taxonomy" id="3067653"/>
    <lineage>
        <taxon>Bacteria</taxon>
        <taxon>Pseudomonadati</taxon>
        <taxon>Pseudomonadota</taxon>
        <taxon>Gammaproteobacteria</taxon>
        <taxon>Methylococcales</taxon>
        <taxon>Methylococcaceae</taxon>
        <taxon>Methylomarinum</taxon>
    </lineage>
</organism>
<keyword evidence="3" id="KW-1185">Reference proteome</keyword>
<dbReference type="AlphaFoldDB" id="A0AAU7P1G1"/>
<dbReference type="InterPro" id="IPR045792">
    <property type="entry name" value="DUF6036"/>
</dbReference>
<reference evidence="2 3" key="1">
    <citation type="journal article" date="2024" name="Microbiology">
        <title>Methylomarinum rosea sp. nov., a novel halophilic methanotrophic bacterium from the hypersaline Lake Elton.</title>
        <authorList>
            <person name="Suleimanov R.Z."/>
            <person name="Oshkin I.Y."/>
            <person name="Danilova O.V."/>
            <person name="Suzina N.E."/>
            <person name="Dedysh S.N."/>
        </authorList>
    </citation>
    <scope>NUCLEOTIDE SEQUENCE [LARGE SCALE GENOMIC DNA]</scope>
    <source>
        <strain evidence="2 3">Ch1-1</strain>
        <plasmid evidence="3">unnamed2</plasmid>
    </source>
</reference>
<gene>
    <name evidence="2" type="ORF">Q9L42_020800</name>
</gene>
<keyword evidence="2" id="KW-0614">Plasmid</keyword>
<evidence type="ECO:0000313" key="2">
    <source>
        <dbReference type="EMBL" id="XBS22751.1"/>
    </source>
</evidence>
<protein>
    <submittedName>
        <fullName evidence="2">DUF6036 family nucleotidyltransferase</fullName>
    </submittedName>
</protein>